<proteinExistence type="predicted"/>
<dbReference type="InterPro" id="IPR031325">
    <property type="entry name" value="RHS_repeat"/>
</dbReference>
<accession>A0ABV2JUS2</accession>
<dbReference type="EMBL" id="JBEPMU010000003">
    <property type="protein sequence ID" value="MET3652588.1"/>
    <property type="molecule type" value="Genomic_DNA"/>
</dbReference>
<reference evidence="2 3" key="1">
    <citation type="submission" date="2024-06" db="EMBL/GenBank/DDBJ databases">
        <title>Sorghum-associated microbial communities from plants grown in Nebraska, USA.</title>
        <authorList>
            <person name="Schachtman D."/>
        </authorList>
    </citation>
    <scope>NUCLEOTIDE SEQUENCE [LARGE SCALE GENOMIC DNA]</scope>
    <source>
        <strain evidence="2 3">1073</strain>
    </source>
</reference>
<evidence type="ECO:0000256" key="1">
    <source>
        <dbReference type="SAM" id="SignalP"/>
    </source>
</evidence>
<protein>
    <submittedName>
        <fullName evidence="2">YD repeat-containing protein</fullName>
    </submittedName>
</protein>
<dbReference type="RefSeq" id="WP_354013989.1">
    <property type="nucleotide sequence ID" value="NZ_JBEPMU010000003.1"/>
</dbReference>
<dbReference type="Proteomes" id="UP001549184">
    <property type="component" value="Unassembled WGS sequence"/>
</dbReference>
<gene>
    <name evidence="2" type="ORF">ABIC75_002320</name>
</gene>
<keyword evidence="1" id="KW-0732">Signal</keyword>
<sequence>MNKYISWFAGATGLALSLVAIAQTKVGEDFTELTKPSTEVLTLGPDLFGDQVSMYTGTVRFSVTDISLPGNNALSVALGRTVTPEHFFTKTPTGQLGNWELDIPHLHGVFAANLGWQTSGNNPNQRCSVDRSNYLSATPPNASGNPAFPFASAEYWAGNSLYVPSEGDKKMLVVAPGNSNVPNDGRGYYWVTADHWAFTCLSSTANGVPGEAFLAKSPNGLTYTFNWFAEGPAGTLSKPYAVCTVPCTSYLATKEVLIFPTRVEDRFGNWVTYTYDASNPRLLKRIESNDGRTINLSYNTNLGYNNSGRLVSAEAGGRVWRYVYSTSGYPDSLSEVQLPDGSKWSVDPMLGSLGATTYSNGSDCGTPPSLTATSTRIAMTGPSGARGEFTFTVRRHGRSYVPRTCSYLIGGASFVQEANIIDAMSIDKKVISGPGMTESMSWTYEYGPANGSFVENCTTTCPTTKTVTVTNASGAWEKHTFSNRYSLLEGKLLQKETGSGSTALRTEKITYVVDGTGKAYPTLIGKSPCYRCDKDGQTYTPISSQVLTQDGASFTANFDEFDSFARATKATASSSLGYAKTDTTSFADNRTLWVLGLLSRRVDADNGDVIEQVDYDTKASPVRRYVFGKLKHSMTYNSDGTFASLADGVGNTTIFLSWFRGTPTQVRFADGTTESATVNDAGWITNFTDRAGYATSYLYDTAGRLTRITYPPGDDVAWRPVLFTYRFVPAPELGIAAGHWRRDRIDGSRTTTTYFDALLRPAFTADVDTADSNAGSQVVKRYDGIGHLAFESYPTRGISDVKQAIPGTATSYDALDRVVEVRQDGETGPLITKTEYLSGFQRRTTDPRGNAITEQFQAFDTPDDSAPVLINAPEATSTLISRDRYGKPLDVTRAGPKG</sequence>
<dbReference type="Pfam" id="PF05593">
    <property type="entry name" value="RHS_repeat"/>
    <property type="match status" value="1"/>
</dbReference>
<comment type="caution">
    <text evidence="2">The sequence shown here is derived from an EMBL/GenBank/DDBJ whole genome shotgun (WGS) entry which is preliminary data.</text>
</comment>
<evidence type="ECO:0000313" key="2">
    <source>
        <dbReference type="EMBL" id="MET3652588.1"/>
    </source>
</evidence>
<feature type="chain" id="PRO_5046082528" evidence="1">
    <location>
        <begin position="23"/>
        <end position="898"/>
    </location>
</feature>
<evidence type="ECO:0000313" key="3">
    <source>
        <dbReference type="Proteomes" id="UP001549184"/>
    </source>
</evidence>
<organism evidence="2 3">
    <name type="scientific">Dyella japonica</name>
    <dbReference type="NCBI Taxonomy" id="231455"/>
    <lineage>
        <taxon>Bacteria</taxon>
        <taxon>Pseudomonadati</taxon>
        <taxon>Pseudomonadota</taxon>
        <taxon>Gammaproteobacteria</taxon>
        <taxon>Lysobacterales</taxon>
        <taxon>Rhodanobacteraceae</taxon>
        <taxon>Dyella</taxon>
    </lineage>
</organism>
<dbReference type="Gene3D" id="2.180.10.10">
    <property type="entry name" value="RHS repeat-associated core"/>
    <property type="match status" value="1"/>
</dbReference>
<name>A0ABV2JUS2_9GAMM</name>
<feature type="signal peptide" evidence="1">
    <location>
        <begin position="1"/>
        <end position="22"/>
    </location>
</feature>
<keyword evidence="3" id="KW-1185">Reference proteome</keyword>